<accession>A0A9D2U0H9</accession>
<gene>
    <name evidence="1" type="ORF">H9912_07640</name>
</gene>
<dbReference type="EMBL" id="DWUW01000214">
    <property type="protein sequence ID" value="HJD31799.1"/>
    <property type="molecule type" value="Genomic_DNA"/>
</dbReference>
<evidence type="ECO:0000313" key="2">
    <source>
        <dbReference type="Proteomes" id="UP000823851"/>
    </source>
</evidence>
<dbReference type="AlphaFoldDB" id="A0A9D2U0H9"/>
<dbReference type="Proteomes" id="UP000823851">
    <property type="component" value="Unassembled WGS sequence"/>
</dbReference>
<reference evidence="1" key="2">
    <citation type="submission" date="2021-04" db="EMBL/GenBank/DDBJ databases">
        <authorList>
            <person name="Gilroy R."/>
        </authorList>
    </citation>
    <scope>NUCLEOTIDE SEQUENCE</scope>
    <source>
        <strain evidence="1">ChiHjej8B7-25341</strain>
    </source>
</reference>
<evidence type="ECO:0000313" key="1">
    <source>
        <dbReference type="EMBL" id="HJD31799.1"/>
    </source>
</evidence>
<protein>
    <submittedName>
        <fullName evidence="1">Uncharacterized protein</fullName>
    </submittedName>
</protein>
<comment type="caution">
    <text evidence="1">The sequence shown here is derived from an EMBL/GenBank/DDBJ whole genome shotgun (WGS) entry which is preliminary data.</text>
</comment>
<name>A0A9D2U0H9_9FIRM</name>
<organism evidence="1 2">
    <name type="scientific">Candidatus Eisenbergiella stercorigallinarum</name>
    <dbReference type="NCBI Taxonomy" id="2838557"/>
    <lineage>
        <taxon>Bacteria</taxon>
        <taxon>Bacillati</taxon>
        <taxon>Bacillota</taxon>
        <taxon>Clostridia</taxon>
        <taxon>Lachnospirales</taxon>
        <taxon>Lachnospiraceae</taxon>
        <taxon>Eisenbergiella</taxon>
    </lineage>
</organism>
<proteinExistence type="predicted"/>
<reference evidence="1" key="1">
    <citation type="journal article" date="2021" name="PeerJ">
        <title>Extensive microbial diversity within the chicken gut microbiome revealed by metagenomics and culture.</title>
        <authorList>
            <person name="Gilroy R."/>
            <person name="Ravi A."/>
            <person name="Getino M."/>
            <person name="Pursley I."/>
            <person name="Horton D.L."/>
            <person name="Alikhan N.F."/>
            <person name="Baker D."/>
            <person name="Gharbi K."/>
            <person name="Hall N."/>
            <person name="Watson M."/>
            <person name="Adriaenssens E.M."/>
            <person name="Foster-Nyarko E."/>
            <person name="Jarju S."/>
            <person name="Secka A."/>
            <person name="Antonio M."/>
            <person name="Oren A."/>
            <person name="Chaudhuri R.R."/>
            <person name="La Ragione R."/>
            <person name="Hildebrand F."/>
            <person name="Pallen M.J."/>
        </authorList>
    </citation>
    <scope>NUCLEOTIDE SEQUENCE</scope>
    <source>
        <strain evidence="1">ChiHjej8B7-25341</strain>
    </source>
</reference>
<sequence>MKELMKYEFRRRKTSQMICIGTAAVGLLLMLFGLLFWKVPVAASGSSTLPAI</sequence>